<keyword evidence="2" id="KW-1185">Reference proteome</keyword>
<evidence type="ECO:0000313" key="1">
    <source>
        <dbReference type="EMBL" id="CAB3809081.1"/>
    </source>
</evidence>
<dbReference type="AlphaFoldDB" id="A0A6S7DII0"/>
<proteinExistence type="predicted"/>
<sequence>MSPELTDRLYTDYPLMFARRPILAVAGGWFDLLDTLCRSLQTETSNGAPQVVAQQVKEKFGGLRFYTGPRNDAQRGMIDMAQALSFHICEVCGDRGQHIGPGWERTRCKAHANSPE</sequence>
<accession>A0A6S7DII0</accession>
<dbReference type="Proteomes" id="UP000494365">
    <property type="component" value="Unassembled WGS sequence"/>
</dbReference>
<reference evidence="1 2" key="1">
    <citation type="submission" date="2020-04" db="EMBL/GenBank/DDBJ databases">
        <authorList>
            <person name="De Canck E."/>
        </authorList>
    </citation>
    <scope>NUCLEOTIDE SEQUENCE [LARGE SCALE GENOMIC DNA]</scope>
    <source>
        <strain evidence="1 2">LMG 28614</strain>
    </source>
</reference>
<protein>
    <submittedName>
        <fullName evidence="1">Uncharacterized protein</fullName>
    </submittedName>
</protein>
<gene>
    <name evidence="1" type="ORF">LMG28614_06947</name>
</gene>
<evidence type="ECO:0000313" key="2">
    <source>
        <dbReference type="Proteomes" id="UP000494365"/>
    </source>
</evidence>
<dbReference type="EMBL" id="CADIKK010000066">
    <property type="protein sequence ID" value="CAB3809081.1"/>
    <property type="molecule type" value="Genomic_DNA"/>
</dbReference>
<organism evidence="1 2">
    <name type="scientific">Paraburkholderia ultramafica</name>
    <dbReference type="NCBI Taxonomy" id="1544867"/>
    <lineage>
        <taxon>Bacteria</taxon>
        <taxon>Pseudomonadati</taxon>
        <taxon>Pseudomonadota</taxon>
        <taxon>Betaproteobacteria</taxon>
        <taxon>Burkholderiales</taxon>
        <taxon>Burkholderiaceae</taxon>
        <taxon>Paraburkholderia</taxon>
    </lineage>
</organism>
<name>A0A6S7DII0_9BURK</name>